<dbReference type="EMBL" id="JAFJMO010000015">
    <property type="protein sequence ID" value="KAJ8256115.1"/>
    <property type="molecule type" value="Genomic_DNA"/>
</dbReference>
<name>A0A9Q1HRC2_CONCO</name>
<dbReference type="PANTHER" id="PTHR10226:SF3">
    <property type="entry name" value="A-KINASE ANCHOR PROTEIN 11"/>
    <property type="match status" value="1"/>
</dbReference>
<dbReference type="GO" id="GO:0051018">
    <property type="term" value="F:protein kinase A binding"/>
    <property type="evidence" value="ECO:0007669"/>
    <property type="project" value="TreeGrafter"/>
</dbReference>
<feature type="compositionally biased region" description="Low complexity" evidence="1">
    <location>
        <begin position="1521"/>
        <end position="1535"/>
    </location>
</feature>
<evidence type="ECO:0000256" key="1">
    <source>
        <dbReference type="SAM" id="MobiDB-lite"/>
    </source>
</evidence>
<feature type="region of interest" description="Disordered" evidence="1">
    <location>
        <begin position="926"/>
        <end position="955"/>
    </location>
</feature>
<comment type="caution">
    <text evidence="2">The sequence shown here is derived from an EMBL/GenBank/DDBJ whole genome shotgun (WGS) entry which is preliminary data.</text>
</comment>
<feature type="compositionally biased region" description="Acidic residues" evidence="1">
    <location>
        <begin position="928"/>
        <end position="938"/>
    </location>
</feature>
<gene>
    <name evidence="2" type="ORF">COCON_G00199790</name>
</gene>
<feature type="compositionally biased region" description="Pro residues" evidence="1">
    <location>
        <begin position="853"/>
        <end position="862"/>
    </location>
</feature>
<feature type="region of interest" description="Disordered" evidence="1">
    <location>
        <begin position="1468"/>
        <end position="1495"/>
    </location>
</feature>
<feature type="region of interest" description="Disordered" evidence="1">
    <location>
        <begin position="200"/>
        <end position="234"/>
    </location>
</feature>
<feature type="compositionally biased region" description="Polar residues" evidence="1">
    <location>
        <begin position="430"/>
        <end position="445"/>
    </location>
</feature>
<feature type="compositionally biased region" description="Polar residues" evidence="1">
    <location>
        <begin position="271"/>
        <end position="280"/>
    </location>
</feature>
<protein>
    <recommendedName>
        <fullName evidence="4">A-kinase anchor protein 11</fullName>
    </recommendedName>
</protein>
<feature type="compositionally biased region" description="Basic and acidic residues" evidence="1">
    <location>
        <begin position="1550"/>
        <end position="1561"/>
    </location>
</feature>
<keyword evidence="3" id="KW-1185">Reference proteome</keyword>
<feature type="region of interest" description="Disordered" evidence="1">
    <location>
        <begin position="357"/>
        <end position="380"/>
    </location>
</feature>
<feature type="compositionally biased region" description="Polar residues" evidence="1">
    <location>
        <begin position="1482"/>
        <end position="1495"/>
    </location>
</feature>
<evidence type="ECO:0000313" key="2">
    <source>
        <dbReference type="EMBL" id="KAJ8256115.1"/>
    </source>
</evidence>
<dbReference type="GO" id="GO:0008104">
    <property type="term" value="P:intracellular protein localization"/>
    <property type="evidence" value="ECO:0007669"/>
    <property type="project" value="TreeGrafter"/>
</dbReference>
<proteinExistence type="predicted"/>
<reference evidence="2" key="1">
    <citation type="journal article" date="2023" name="Science">
        <title>Genome structures resolve the early diversification of teleost fishes.</title>
        <authorList>
            <person name="Parey E."/>
            <person name="Louis A."/>
            <person name="Montfort J."/>
            <person name="Bouchez O."/>
            <person name="Roques C."/>
            <person name="Iampietro C."/>
            <person name="Lluch J."/>
            <person name="Castinel A."/>
            <person name="Donnadieu C."/>
            <person name="Desvignes T."/>
            <person name="Floi Bucao C."/>
            <person name="Jouanno E."/>
            <person name="Wen M."/>
            <person name="Mejri S."/>
            <person name="Dirks R."/>
            <person name="Jansen H."/>
            <person name="Henkel C."/>
            <person name="Chen W.J."/>
            <person name="Zahm M."/>
            <person name="Cabau C."/>
            <person name="Klopp C."/>
            <person name="Thompson A.W."/>
            <person name="Robinson-Rechavi M."/>
            <person name="Braasch I."/>
            <person name="Lecointre G."/>
            <person name="Bobe J."/>
            <person name="Postlethwait J.H."/>
            <person name="Berthelot C."/>
            <person name="Roest Crollius H."/>
            <person name="Guiguen Y."/>
        </authorList>
    </citation>
    <scope>NUCLEOTIDE SEQUENCE</scope>
    <source>
        <strain evidence="2">Concon-B</strain>
    </source>
</reference>
<dbReference type="PANTHER" id="PTHR10226">
    <property type="entry name" value="A KINASE ANCHOR PROTEIN"/>
    <property type="match status" value="1"/>
</dbReference>
<dbReference type="GO" id="GO:0005737">
    <property type="term" value="C:cytoplasm"/>
    <property type="evidence" value="ECO:0007669"/>
    <property type="project" value="TreeGrafter"/>
</dbReference>
<dbReference type="InterPro" id="IPR008382">
    <property type="entry name" value="SPHK1-interactor_AKAP_110"/>
</dbReference>
<sequence>MDAFQRFQGVKTRGSIRKEPVGESSALCLKILLRTRKELCNVVLEPLSPEPPCPTEIHFVCLPSQAEGDTCMLQTLPPVPAELLESLKSLHVHSLKDEEVLLLQDSRKRLEKNNRVPQVRSQTSCWSQAVCVLHRPHSPLCSVAAILALLSRYTAGFRYALELQSLQRSEPDTCPGEDDDTNQSVSSIEDEFVTALEHLEKEDTTDNLVAGPFSHRNQRDMASQTAPSARRDVPGSRVIISSHGKASLSNQAPCPEVSVSVQSSVPAWSSGPESQWSFFSPSGPRKRRVSSVRLTESDESDCSSPSPIIFLDEVGYQKSLKAKLDIPKIPILKDGVEDSDSEVSEFFDSFDRFDDLDQASESTSEPPKELTTAGQTQKNTFPEDCASKAMNPHRFDHPVLPANIKKPTPLKPGSPFGVHPDVPDSPRPVNPSSEESGNLFSPVKSSAFSPLGDGASVEYFWRTDEDSTELQKPQDLCTLYKKYSDFASNISKDILSSVCGYSSPVDMNVNKNLSCVCHKEFQNSSGHLMKLSEIQEAVTVSQSQKSQSLKEGIQKFATDLVEMSLGSAFRDLQKGVASCTTTLCHLAARLTSSVFQMAFQEIGMRRAYVLKGHAVNGLAGFLVGEAVSGALNEFHFVKKQIFNNTVARFAADLAEELVFEGIMEVCQFSHPSTPTTPSDWSFQQEEEVVSSYASDLSESVLQEAFIELSQADVAFTTEAAISLSLDNIRYVSSEDTAQTTKTCNAATSYFGLPCTANKDKALDFSENAVDTTASEGYTLTSPTKVKTRAEGCAYRLSRKTGSQGAELASKACPLPTKYSLEVPSFEPAGRGCKKIAPEEGLSSPGRTCGGTPGTPPSTPQQGPPVSQEKQIKQFSKKLKTKLSKEFSPATPPPTPRDRPVGEGSETGGEAGKADFMLKLMRSLSDEAGGTEDDQDGQEDSCGPGTAATSCPEELNVPREADHKMVERGALCYAGRLASHIVSMATEMDNLGQEAGLKFEDSDGRGGLPVHTARFSEDTLKSLWAYSGEVAGEVVEDVKRVTGVSHCRHSVSRRTVEVCHECREHMDHRDVRLTSMVDQWSSDLLTSVMSIQSSELSGTSSEYPSSESVTDEYTGYVIRVLKREGGQRELMLDQYASRLAYRSIRAGLAQAAKTTKQRPNLRLDSFRRLPHSVARQPNRSIVIETPSEDADRKECSSSKAVPCACQETRNNDRQECMELVVFAESLAYNIICDVTRKLRPSSAGLPKSLTDSCLYKKSMAEDEAKNLGKPLSCSVPHTEKSKQYHSTSTLNENNSGGVIKVIEHYARKIVDDTLELTIASSCHQPSEDKSMADRNAHTRQLSEGALCPSLADKTCCYCVIRERPFCNTVFRHRPLEMNWRRSLDCGVMSDRGCNRTRTCGIEIPKIHIDSEKRAEFAEAVVLSAIEKAKRELSNTSLNADSGIGHDGASFAESLATEIMTSAMSNVCQTINISPPGRERTHATESPGSHRLSLSTGEDSLGSWSNLSFEDDHLDETSSFLHLSDSNGNSSSWSSLGMEGEEPTSLSPAHSDGAEEKEAEPKDGVTAGQPRARGACLTALHTDLHRPSLDPQVRAGLLWIAASHSDLPILQLGQSGEEQLQQLPAVLSRVRERGWMAGDLLQALLKYCEGPEPQPDAEDPPRRKTFFQWLLEHA</sequence>
<evidence type="ECO:0000313" key="3">
    <source>
        <dbReference type="Proteomes" id="UP001152803"/>
    </source>
</evidence>
<feature type="region of interest" description="Disordered" evidence="1">
    <location>
        <begin position="828"/>
        <end position="912"/>
    </location>
</feature>
<dbReference type="Proteomes" id="UP001152803">
    <property type="component" value="Unassembled WGS sequence"/>
</dbReference>
<feature type="region of interest" description="Disordered" evidence="1">
    <location>
        <begin position="1518"/>
        <end position="1568"/>
    </location>
</feature>
<feature type="region of interest" description="Disordered" evidence="1">
    <location>
        <begin position="398"/>
        <end position="445"/>
    </location>
</feature>
<accession>A0A9Q1HRC2</accession>
<dbReference type="OrthoDB" id="9943913at2759"/>
<evidence type="ECO:0008006" key="4">
    <source>
        <dbReference type="Google" id="ProtNLM"/>
    </source>
</evidence>
<organism evidence="2 3">
    <name type="scientific">Conger conger</name>
    <name type="common">Conger eel</name>
    <name type="synonym">Muraena conger</name>
    <dbReference type="NCBI Taxonomy" id="82655"/>
    <lineage>
        <taxon>Eukaryota</taxon>
        <taxon>Metazoa</taxon>
        <taxon>Chordata</taxon>
        <taxon>Craniata</taxon>
        <taxon>Vertebrata</taxon>
        <taxon>Euteleostomi</taxon>
        <taxon>Actinopterygii</taxon>
        <taxon>Neopterygii</taxon>
        <taxon>Teleostei</taxon>
        <taxon>Anguilliformes</taxon>
        <taxon>Congridae</taxon>
        <taxon>Conger</taxon>
    </lineage>
</organism>
<feature type="region of interest" description="Disordered" evidence="1">
    <location>
        <begin position="265"/>
        <end position="298"/>
    </location>
</feature>